<comment type="caution">
    <text evidence="2">The sequence shown here is derived from an EMBL/GenBank/DDBJ whole genome shotgun (WGS) entry which is preliminary data.</text>
</comment>
<evidence type="ECO:0000313" key="2">
    <source>
        <dbReference type="EMBL" id="KAK1594645.1"/>
    </source>
</evidence>
<evidence type="ECO:0000256" key="1">
    <source>
        <dbReference type="SAM" id="MobiDB-lite"/>
    </source>
</evidence>
<dbReference type="RefSeq" id="XP_060415807.1">
    <property type="nucleotide sequence ID" value="XM_060550900.1"/>
</dbReference>
<feature type="compositionally biased region" description="Basic residues" evidence="1">
    <location>
        <begin position="47"/>
        <end position="59"/>
    </location>
</feature>
<protein>
    <submittedName>
        <fullName evidence="2">Uncharacterized protein</fullName>
    </submittedName>
</protein>
<organism evidence="2 3">
    <name type="scientific">Colletotrichum navitas</name>
    <dbReference type="NCBI Taxonomy" id="681940"/>
    <lineage>
        <taxon>Eukaryota</taxon>
        <taxon>Fungi</taxon>
        <taxon>Dikarya</taxon>
        <taxon>Ascomycota</taxon>
        <taxon>Pezizomycotina</taxon>
        <taxon>Sordariomycetes</taxon>
        <taxon>Hypocreomycetidae</taxon>
        <taxon>Glomerellales</taxon>
        <taxon>Glomerellaceae</taxon>
        <taxon>Colletotrichum</taxon>
        <taxon>Colletotrichum graminicola species complex</taxon>
    </lineage>
</organism>
<sequence length="161" mass="17887">MERPSRSPHRPLNSTATRFAERCHAVAWARLMFLGWEWNFRGRSAGHRGRGRTCGRRRPAVSQHSDPSTLVPSSRSWVDAWSVKFSGFSRCSAFVSQDEKGMCVSGPPSHPVSQACKQGPLAHRTRNDEHGTLNGPGGEGESPQRLDKRIHPVNHDHASQS</sequence>
<dbReference type="AlphaFoldDB" id="A0AAD8Q2E9"/>
<accession>A0AAD8Q2E9</accession>
<keyword evidence="3" id="KW-1185">Reference proteome</keyword>
<dbReference type="Proteomes" id="UP001230504">
    <property type="component" value="Unassembled WGS sequence"/>
</dbReference>
<feature type="region of interest" description="Disordered" evidence="1">
    <location>
        <begin position="99"/>
        <end position="161"/>
    </location>
</feature>
<gene>
    <name evidence="2" type="ORF">LY79DRAFT_135612</name>
</gene>
<feature type="compositionally biased region" description="Polar residues" evidence="1">
    <location>
        <begin position="62"/>
        <end position="73"/>
    </location>
</feature>
<name>A0AAD8Q2E9_9PEZI</name>
<feature type="compositionally biased region" description="Basic and acidic residues" evidence="1">
    <location>
        <begin position="142"/>
        <end position="161"/>
    </location>
</feature>
<dbReference type="GeneID" id="85435140"/>
<evidence type="ECO:0000313" key="3">
    <source>
        <dbReference type="Proteomes" id="UP001230504"/>
    </source>
</evidence>
<feature type="region of interest" description="Disordered" evidence="1">
    <location>
        <begin position="47"/>
        <end position="73"/>
    </location>
</feature>
<proteinExistence type="predicted"/>
<dbReference type="EMBL" id="JAHLJV010000019">
    <property type="protein sequence ID" value="KAK1594645.1"/>
    <property type="molecule type" value="Genomic_DNA"/>
</dbReference>
<reference evidence="2" key="1">
    <citation type="submission" date="2021-06" db="EMBL/GenBank/DDBJ databases">
        <title>Comparative genomics, transcriptomics and evolutionary studies reveal genomic signatures of adaptation to plant cell wall in hemibiotrophic fungi.</title>
        <authorList>
            <consortium name="DOE Joint Genome Institute"/>
            <person name="Baroncelli R."/>
            <person name="Diaz J.F."/>
            <person name="Benocci T."/>
            <person name="Peng M."/>
            <person name="Battaglia E."/>
            <person name="Haridas S."/>
            <person name="Andreopoulos W."/>
            <person name="Labutti K."/>
            <person name="Pangilinan J."/>
            <person name="Floch G.L."/>
            <person name="Makela M.R."/>
            <person name="Henrissat B."/>
            <person name="Grigoriev I.V."/>
            <person name="Crouch J.A."/>
            <person name="De Vries R.P."/>
            <person name="Sukno S.A."/>
            <person name="Thon M.R."/>
        </authorList>
    </citation>
    <scope>NUCLEOTIDE SEQUENCE</scope>
    <source>
        <strain evidence="2">CBS 125086</strain>
    </source>
</reference>